<evidence type="ECO:0000313" key="2">
    <source>
        <dbReference type="EMBL" id="RAN94937.1"/>
    </source>
</evidence>
<keyword evidence="1" id="KW-0732">Signal</keyword>
<gene>
    <name evidence="3" type="ORF">GA0070561_2293</name>
    <name evidence="2" type="ORF">GAR05_04703</name>
</gene>
<sequence length="85" mass="9350">MRGRRWATLVTAAALALGGLVGFSATPAAADPPGGTLRNVYSDGQFCNSYGSEGVQTGLWSWYYCEYRQYGPNAPGFYFLWTFTY</sequence>
<keyword evidence="5" id="KW-1185">Reference proteome</keyword>
<reference evidence="2 5" key="2">
    <citation type="submission" date="2018-03" db="EMBL/GenBank/DDBJ databases">
        <title>Genomic framework for the identification of Micromonospora saelicesensis and Micromonospora noduli.</title>
        <authorList>
            <person name="Riesco R."/>
            <person name="Trujillo M.E."/>
        </authorList>
    </citation>
    <scope>NUCLEOTIDE SEQUENCE [LARGE SCALE GENOMIC DNA]</scope>
    <source>
        <strain evidence="2 5">GAR05</strain>
    </source>
</reference>
<dbReference type="EMBL" id="FMCR01000002">
    <property type="protein sequence ID" value="SCE90060.1"/>
    <property type="molecule type" value="Genomic_DNA"/>
</dbReference>
<name>A0A1C4W1G2_9ACTN</name>
<protein>
    <recommendedName>
        <fullName evidence="6">Secreted protein</fullName>
    </recommendedName>
</protein>
<feature type="chain" id="PRO_5008706468" description="Secreted protein" evidence="1">
    <location>
        <begin position="31"/>
        <end position="85"/>
    </location>
</feature>
<dbReference type="RefSeq" id="WP_091398562.1">
    <property type="nucleotide sequence ID" value="NZ_FMCR01000002.1"/>
</dbReference>
<dbReference type="Proteomes" id="UP000249334">
    <property type="component" value="Unassembled WGS sequence"/>
</dbReference>
<organism evidence="3 4">
    <name type="scientific">Micromonospora saelicesensis</name>
    <dbReference type="NCBI Taxonomy" id="285676"/>
    <lineage>
        <taxon>Bacteria</taxon>
        <taxon>Bacillati</taxon>
        <taxon>Actinomycetota</taxon>
        <taxon>Actinomycetes</taxon>
        <taxon>Micromonosporales</taxon>
        <taxon>Micromonosporaceae</taxon>
        <taxon>Micromonospora</taxon>
    </lineage>
</organism>
<evidence type="ECO:0000256" key="1">
    <source>
        <dbReference type="SAM" id="SignalP"/>
    </source>
</evidence>
<evidence type="ECO:0000313" key="3">
    <source>
        <dbReference type="EMBL" id="SCE90060.1"/>
    </source>
</evidence>
<feature type="signal peptide" evidence="1">
    <location>
        <begin position="1"/>
        <end position="30"/>
    </location>
</feature>
<evidence type="ECO:0000313" key="5">
    <source>
        <dbReference type="Proteomes" id="UP000249334"/>
    </source>
</evidence>
<dbReference type="AlphaFoldDB" id="A0A1C4W1G2"/>
<dbReference type="EMBL" id="PXXW01000038">
    <property type="protein sequence ID" value="RAN94937.1"/>
    <property type="molecule type" value="Genomic_DNA"/>
</dbReference>
<dbReference type="Proteomes" id="UP000198864">
    <property type="component" value="Unassembled WGS sequence"/>
</dbReference>
<proteinExistence type="predicted"/>
<dbReference type="STRING" id="285676.GA0070561_2293"/>
<evidence type="ECO:0008006" key="6">
    <source>
        <dbReference type="Google" id="ProtNLM"/>
    </source>
</evidence>
<reference evidence="3 4" key="1">
    <citation type="submission" date="2016-06" db="EMBL/GenBank/DDBJ databases">
        <authorList>
            <person name="Kjaerup R.B."/>
            <person name="Dalgaard T.S."/>
            <person name="Juul-Madsen H.R."/>
        </authorList>
    </citation>
    <scope>NUCLEOTIDE SEQUENCE [LARGE SCALE GENOMIC DNA]</scope>
    <source>
        <strain evidence="3 4">DSM 44871</strain>
    </source>
</reference>
<evidence type="ECO:0000313" key="4">
    <source>
        <dbReference type="Proteomes" id="UP000198864"/>
    </source>
</evidence>
<accession>A0A1C4W1G2</accession>